<organism evidence="1 2">
    <name type="scientific">Aggregatibacter segnis ATCC 33393</name>
    <dbReference type="NCBI Taxonomy" id="888057"/>
    <lineage>
        <taxon>Bacteria</taxon>
        <taxon>Pseudomonadati</taxon>
        <taxon>Pseudomonadota</taxon>
        <taxon>Gammaproteobacteria</taxon>
        <taxon>Pasteurellales</taxon>
        <taxon>Pasteurellaceae</taxon>
        <taxon>Aggregatibacter</taxon>
    </lineage>
</organism>
<accession>E6KYK3</accession>
<gene>
    <name evidence="1" type="ORF">HMPREF9064_1235</name>
</gene>
<dbReference type="EMBL" id="AEPS01000008">
    <property type="protein sequence ID" value="EFU67280.1"/>
    <property type="molecule type" value="Genomic_DNA"/>
</dbReference>
<comment type="caution">
    <text evidence="1">The sequence shown here is derived from an EMBL/GenBank/DDBJ whole genome shotgun (WGS) entry which is preliminary data.</text>
</comment>
<keyword evidence="2" id="KW-1185">Reference proteome</keyword>
<dbReference type="AlphaFoldDB" id="E6KYK3"/>
<protein>
    <submittedName>
        <fullName evidence="1">ADP-ribose pyrophosphatase</fullName>
    </submittedName>
</protein>
<sequence length="46" mass="5411">MPTGCNKVRYVFCLFLIYDMNMLSTDKTLTIYSSLHLSNKNVFQME</sequence>
<proteinExistence type="predicted"/>
<name>E6KYK3_9PAST</name>
<reference evidence="1 2" key="1">
    <citation type="submission" date="2010-12" db="EMBL/GenBank/DDBJ databases">
        <authorList>
            <person name="Muzny D."/>
            <person name="Qin X."/>
            <person name="Deng J."/>
            <person name="Jiang H."/>
            <person name="Liu Y."/>
            <person name="Qu J."/>
            <person name="Song X.-Z."/>
            <person name="Zhang L."/>
            <person name="Thornton R."/>
            <person name="Coyle M."/>
            <person name="Francisco L."/>
            <person name="Jackson L."/>
            <person name="Javaid M."/>
            <person name="Korchina V."/>
            <person name="Kovar C."/>
            <person name="Mata R."/>
            <person name="Mathew T."/>
            <person name="Ngo R."/>
            <person name="Nguyen L."/>
            <person name="Nguyen N."/>
            <person name="Okwuonu G."/>
            <person name="Ongeri F."/>
            <person name="Pham C."/>
            <person name="Simmons D."/>
            <person name="Wilczek-Boney K."/>
            <person name="Hale W."/>
            <person name="Jakkamsetti A."/>
            <person name="Pham P."/>
            <person name="Ruth R."/>
            <person name="San Lucas F."/>
            <person name="Warren J."/>
            <person name="Zhang J."/>
            <person name="Zhao Z."/>
            <person name="Zhou C."/>
            <person name="Zhu D."/>
            <person name="Lee S."/>
            <person name="Bess C."/>
            <person name="Blankenburg K."/>
            <person name="Forbes L."/>
            <person name="Fu Q."/>
            <person name="Gubbala S."/>
            <person name="Hirani K."/>
            <person name="Jayaseelan J.C."/>
            <person name="Lara F."/>
            <person name="Munidasa M."/>
            <person name="Palculict T."/>
            <person name="Patil S."/>
            <person name="Pu L.-L."/>
            <person name="Saada N."/>
            <person name="Tang L."/>
            <person name="Weissenberger G."/>
            <person name="Zhu Y."/>
            <person name="Hemphill L."/>
            <person name="Shang Y."/>
            <person name="Youmans B."/>
            <person name="Ayvaz T."/>
            <person name="Ross M."/>
            <person name="Santibanez J."/>
            <person name="Aqrawi P."/>
            <person name="Gross S."/>
            <person name="Joshi V."/>
            <person name="Fowler G."/>
            <person name="Nazareth L."/>
            <person name="Reid J."/>
            <person name="Worley K."/>
            <person name="Petrosino J."/>
            <person name="Highlander S."/>
            <person name="Gibbs R."/>
        </authorList>
    </citation>
    <scope>NUCLEOTIDE SEQUENCE [LARGE SCALE GENOMIC DNA]</scope>
    <source>
        <strain evidence="1 2">ATCC 33393</strain>
    </source>
</reference>
<dbReference type="Proteomes" id="UP000032871">
    <property type="component" value="Unassembled WGS sequence"/>
</dbReference>
<dbReference type="HOGENOM" id="CLU_3179301_0_0_6"/>
<evidence type="ECO:0000313" key="1">
    <source>
        <dbReference type="EMBL" id="EFU67280.1"/>
    </source>
</evidence>
<evidence type="ECO:0000313" key="2">
    <source>
        <dbReference type="Proteomes" id="UP000032871"/>
    </source>
</evidence>